<sequence>MNAIISDQNQQEIKKEQIMKEVEMYIMEVEQRVFYGRVNGSDEIGRLDVFMFLLDEDLDEDCDQKDCYKDYDYEDDNYQDGSGNGIFKFFCYYI</sequence>
<comment type="caution">
    <text evidence="1">The sequence shown here is derived from an EMBL/GenBank/DDBJ whole genome shotgun (WGS) entry which is preliminary data.</text>
</comment>
<accession>A0A5J4V4X3</accession>
<gene>
    <name evidence="1" type="ORF">EZS28_026880</name>
</gene>
<evidence type="ECO:0000313" key="1">
    <source>
        <dbReference type="EMBL" id="KAA6377593.1"/>
    </source>
</evidence>
<evidence type="ECO:0000313" key="2">
    <source>
        <dbReference type="Proteomes" id="UP000324800"/>
    </source>
</evidence>
<reference evidence="1 2" key="1">
    <citation type="submission" date="2019-03" db="EMBL/GenBank/DDBJ databases">
        <title>Single cell metagenomics reveals metabolic interactions within the superorganism composed of flagellate Streblomastix strix and complex community of Bacteroidetes bacteria on its surface.</title>
        <authorList>
            <person name="Treitli S.C."/>
            <person name="Kolisko M."/>
            <person name="Husnik F."/>
            <person name="Keeling P."/>
            <person name="Hampl V."/>
        </authorList>
    </citation>
    <scope>NUCLEOTIDE SEQUENCE [LARGE SCALE GENOMIC DNA]</scope>
    <source>
        <strain evidence="1">ST1C</strain>
    </source>
</reference>
<protein>
    <submittedName>
        <fullName evidence="1">Uncharacterized protein</fullName>
    </submittedName>
</protein>
<dbReference type="AlphaFoldDB" id="A0A5J4V4X3"/>
<name>A0A5J4V4X3_9EUKA</name>
<organism evidence="1 2">
    <name type="scientific">Streblomastix strix</name>
    <dbReference type="NCBI Taxonomy" id="222440"/>
    <lineage>
        <taxon>Eukaryota</taxon>
        <taxon>Metamonada</taxon>
        <taxon>Preaxostyla</taxon>
        <taxon>Oxymonadida</taxon>
        <taxon>Streblomastigidae</taxon>
        <taxon>Streblomastix</taxon>
    </lineage>
</organism>
<dbReference type="Proteomes" id="UP000324800">
    <property type="component" value="Unassembled WGS sequence"/>
</dbReference>
<proteinExistence type="predicted"/>
<dbReference type="EMBL" id="SNRW01009700">
    <property type="protein sequence ID" value="KAA6377593.1"/>
    <property type="molecule type" value="Genomic_DNA"/>
</dbReference>